<keyword evidence="1" id="KW-0812">Transmembrane</keyword>
<dbReference type="STRING" id="121224.E0VVE4"/>
<evidence type="ECO:0000313" key="4">
    <source>
        <dbReference type="EnsemblMetazoa" id="PHUM462580-PA"/>
    </source>
</evidence>
<keyword evidence="5" id="KW-1185">Reference proteome</keyword>
<dbReference type="EnsemblMetazoa" id="PHUM462580-RA">
    <property type="protein sequence ID" value="PHUM462580-PA"/>
    <property type="gene ID" value="PHUM462580"/>
</dbReference>
<evidence type="ECO:0000313" key="3">
    <source>
        <dbReference type="EMBL" id="EEB17350.1"/>
    </source>
</evidence>
<name>E0VVE4_PEDHC</name>
<dbReference type="FunCoup" id="E0VVE4">
    <property type="interactions" value="84"/>
</dbReference>
<dbReference type="OMA" id="GINMMPV"/>
<dbReference type="InterPro" id="IPR009688">
    <property type="entry name" value="FAM210A/B-like_dom"/>
</dbReference>
<dbReference type="EMBL" id="AAZO01005634">
    <property type="status" value="NOT_ANNOTATED_CDS"/>
    <property type="molecule type" value="Genomic_DNA"/>
</dbReference>
<reference evidence="3" key="2">
    <citation type="submission" date="2007-04" db="EMBL/GenBank/DDBJ databases">
        <title>The genome of the human body louse.</title>
        <authorList>
            <consortium name="The Human Body Louse Genome Consortium"/>
            <person name="Kirkness E."/>
            <person name="Walenz B."/>
            <person name="Hass B."/>
            <person name="Bruggner R."/>
            <person name="Strausberg R."/>
        </authorList>
    </citation>
    <scope>NUCLEOTIDE SEQUENCE</scope>
    <source>
        <strain evidence="3">USDA</strain>
    </source>
</reference>
<dbReference type="EMBL" id="DS235811">
    <property type="protein sequence ID" value="EEB17350.1"/>
    <property type="molecule type" value="Genomic_DNA"/>
</dbReference>
<keyword evidence="1" id="KW-1133">Transmembrane helix</keyword>
<reference evidence="4" key="3">
    <citation type="submission" date="2020-05" db="UniProtKB">
        <authorList>
            <consortium name="EnsemblMetazoa"/>
        </authorList>
    </citation>
    <scope>IDENTIFICATION</scope>
    <source>
        <strain evidence="4">USDA</strain>
    </source>
</reference>
<dbReference type="GeneID" id="8238455"/>
<dbReference type="GO" id="GO:0005739">
    <property type="term" value="C:mitochondrion"/>
    <property type="evidence" value="ECO:0007669"/>
    <property type="project" value="TreeGrafter"/>
</dbReference>
<evidence type="ECO:0000259" key="2">
    <source>
        <dbReference type="Pfam" id="PF06916"/>
    </source>
</evidence>
<sequence length="332" mass="37430">MLRSSKIFNSKGKFILNKIYFKTIKNHNEGKDLKYRLFCSYKNKTENLENESNSKQEEINLPPNLEPFALSEKLEFSPLRNRDYSGSYLSTHDASTNVNLKENNSFEYYDCSGAISLSSSMQTNVPHPFTSKGTPTHLNMPGGLWQQREKYTSGDLNKFHHANTQNLSSNITSTNILRKERFGLLGKESRLYSSNFNPKKKLDDISNVPIEGKKIEVLEDNNKESNCLSTKQKVKNAIKEYGSVFLITHIGISLISLGCCYMAISSGLAESDFFKDWGMDDGAAIASQTSAMVLAYILHKSTAPVRVGLSLMIVPLLVKKFRKIGFLKVTKY</sequence>
<dbReference type="KEGG" id="phu:Phum_PHUM462580"/>
<evidence type="ECO:0000313" key="5">
    <source>
        <dbReference type="Proteomes" id="UP000009046"/>
    </source>
</evidence>
<reference evidence="3" key="1">
    <citation type="submission" date="2007-04" db="EMBL/GenBank/DDBJ databases">
        <title>Annotation of Pediculus humanus corporis strain USDA.</title>
        <authorList>
            <person name="Kirkness E."/>
            <person name="Hannick L."/>
            <person name="Hass B."/>
            <person name="Bruggner R."/>
            <person name="Lawson D."/>
            <person name="Bidwell S."/>
            <person name="Joardar V."/>
            <person name="Caler E."/>
            <person name="Walenz B."/>
            <person name="Inman J."/>
            <person name="Schobel S."/>
            <person name="Galinsky K."/>
            <person name="Amedeo P."/>
            <person name="Strausberg R."/>
        </authorList>
    </citation>
    <scope>NUCLEOTIDE SEQUENCE</scope>
    <source>
        <strain evidence="3">USDA</strain>
    </source>
</reference>
<feature type="domain" description="DUF1279" evidence="2">
    <location>
        <begin position="232"/>
        <end position="316"/>
    </location>
</feature>
<feature type="transmembrane region" description="Helical" evidence="1">
    <location>
        <begin position="297"/>
        <end position="318"/>
    </location>
</feature>
<dbReference type="CTD" id="8238455"/>
<dbReference type="VEuPathDB" id="VectorBase:PHUM462580"/>
<dbReference type="PANTHER" id="PTHR21377">
    <property type="entry name" value="PROTEIN FAM210B, MITOCHONDRIAL"/>
    <property type="match status" value="1"/>
</dbReference>
<accession>E0VVE4</accession>
<gene>
    <name evidence="4" type="primary">8238455</name>
    <name evidence="3" type="ORF">Phum_PHUM462580</name>
</gene>
<keyword evidence="1" id="KW-0472">Membrane</keyword>
<organism>
    <name type="scientific">Pediculus humanus subsp. corporis</name>
    <name type="common">Body louse</name>
    <dbReference type="NCBI Taxonomy" id="121224"/>
    <lineage>
        <taxon>Eukaryota</taxon>
        <taxon>Metazoa</taxon>
        <taxon>Ecdysozoa</taxon>
        <taxon>Arthropoda</taxon>
        <taxon>Hexapoda</taxon>
        <taxon>Insecta</taxon>
        <taxon>Pterygota</taxon>
        <taxon>Neoptera</taxon>
        <taxon>Paraneoptera</taxon>
        <taxon>Psocodea</taxon>
        <taxon>Troctomorpha</taxon>
        <taxon>Phthiraptera</taxon>
        <taxon>Anoplura</taxon>
        <taxon>Pediculidae</taxon>
        <taxon>Pediculus</taxon>
    </lineage>
</organism>
<feature type="transmembrane region" description="Helical" evidence="1">
    <location>
        <begin position="241"/>
        <end position="264"/>
    </location>
</feature>
<dbReference type="OrthoDB" id="426386at2759"/>
<dbReference type="AlphaFoldDB" id="E0VVE4"/>
<evidence type="ECO:0000256" key="1">
    <source>
        <dbReference type="SAM" id="Phobius"/>
    </source>
</evidence>
<dbReference type="Pfam" id="PF06916">
    <property type="entry name" value="FAM210A-B_dom"/>
    <property type="match status" value="1"/>
</dbReference>
<dbReference type="Proteomes" id="UP000009046">
    <property type="component" value="Unassembled WGS sequence"/>
</dbReference>
<dbReference type="HOGENOM" id="CLU_067409_0_0_1"/>
<proteinExistence type="predicted"/>
<dbReference type="InterPro" id="IPR045866">
    <property type="entry name" value="FAM210A/B-like"/>
</dbReference>
<protein>
    <recommendedName>
        <fullName evidence="2">DUF1279 domain-containing protein</fullName>
    </recommendedName>
</protein>
<dbReference type="InParanoid" id="E0VVE4"/>
<dbReference type="PANTHER" id="PTHR21377:SF0">
    <property type="entry name" value="PROTEIN FAM210B, MITOCHONDRIAL"/>
    <property type="match status" value="1"/>
</dbReference>
<dbReference type="RefSeq" id="XP_002430088.1">
    <property type="nucleotide sequence ID" value="XM_002430043.1"/>
</dbReference>
<dbReference type="eggNOG" id="KOG4526">
    <property type="taxonomic scope" value="Eukaryota"/>
</dbReference>